<dbReference type="EMBL" id="PGCJ01000001">
    <property type="protein sequence ID" value="PLW58908.1"/>
    <property type="molecule type" value="Genomic_DNA"/>
</dbReference>
<dbReference type="Proteomes" id="UP000235388">
    <property type="component" value="Unassembled WGS sequence"/>
</dbReference>
<evidence type="ECO:0000313" key="2">
    <source>
        <dbReference type="EMBL" id="PLW58908.1"/>
    </source>
</evidence>
<proteinExistence type="predicted"/>
<keyword evidence="1" id="KW-0472">Membrane</keyword>
<sequence length="74" mass="8507">MHRTEVLAKLPVARNFLFGTLLLFPKIMLATYVNVFKAARQPFKNCGLLSDEQLSYIQRNIWMTAYRSSQAGLN</sequence>
<feature type="transmembrane region" description="Helical" evidence="1">
    <location>
        <begin position="16"/>
        <end position="35"/>
    </location>
</feature>
<evidence type="ECO:0000313" key="3">
    <source>
        <dbReference type="Proteomes" id="UP000235388"/>
    </source>
</evidence>
<keyword evidence="1" id="KW-0812">Transmembrane</keyword>
<evidence type="ECO:0000256" key="1">
    <source>
        <dbReference type="SAM" id="Phobius"/>
    </source>
</evidence>
<comment type="caution">
    <text evidence="2">The sequence shown here is derived from an EMBL/GenBank/DDBJ whole genome shotgun (WGS) entry which is preliminary data.</text>
</comment>
<keyword evidence="1" id="KW-1133">Transmembrane helix</keyword>
<name>A0A2N5W9M1_9BASI</name>
<reference evidence="2 3" key="1">
    <citation type="submission" date="2017-11" db="EMBL/GenBank/DDBJ databases">
        <title>De novo assembly and phasing of dikaryotic genomes from two isolates of Puccinia coronata f. sp. avenae, the causal agent of oat crown rust.</title>
        <authorList>
            <person name="Miller M.E."/>
            <person name="Zhang Y."/>
            <person name="Omidvar V."/>
            <person name="Sperschneider J."/>
            <person name="Schwessinger B."/>
            <person name="Raley C."/>
            <person name="Palmer J.M."/>
            <person name="Garnica D."/>
            <person name="Upadhyaya N."/>
            <person name="Rathjen J."/>
            <person name="Taylor J.M."/>
            <person name="Park R.F."/>
            <person name="Dodds P.N."/>
            <person name="Hirsch C.D."/>
            <person name="Kianian S.F."/>
            <person name="Figueroa M."/>
        </authorList>
    </citation>
    <scope>NUCLEOTIDE SEQUENCE [LARGE SCALE GENOMIC DNA]</scope>
    <source>
        <strain evidence="2">12NC29</strain>
    </source>
</reference>
<organism evidence="2 3">
    <name type="scientific">Puccinia coronata f. sp. avenae</name>
    <dbReference type="NCBI Taxonomy" id="200324"/>
    <lineage>
        <taxon>Eukaryota</taxon>
        <taxon>Fungi</taxon>
        <taxon>Dikarya</taxon>
        <taxon>Basidiomycota</taxon>
        <taxon>Pucciniomycotina</taxon>
        <taxon>Pucciniomycetes</taxon>
        <taxon>Pucciniales</taxon>
        <taxon>Pucciniaceae</taxon>
        <taxon>Puccinia</taxon>
    </lineage>
</organism>
<dbReference type="AlphaFoldDB" id="A0A2N5W9M1"/>
<keyword evidence="3" id="KW-1185">Reference proteome</keyword>
<gene>
    <name evidence="2" type="ORF">PCANC_00333</name>
</gene>
<accession>A0A2N5W9M1</accession>
<protein>
    <submittedName>
        <fullName evidence="2">Uncharacterized protein</fullName>
    </submittedName>
</protein>